<feature type="chain" id="PRO_5030160731" description="Coenzyme Q-binding protein COQ10 START domain-containing protein" evidence="2">
    <location>
        <begin position="24"/>
        <end position="269"/>
    </location>
</feature>
<dbReference type="InterPro" id="IPR005031">
    <property type="entry name" value="COQ10_START"/>
</dbReference>
<reference evidence="4" key="1">
    <citation type="submission" date="2021-01" db="EMBL/GenBank/DDBJ databases">
        <authorList>
            <person name="Corre E."/>
            <person name="Pelletier E."/>
            <person name="Niang G."/>
            <person name="Scheremetjew M."/>
            <person name="Finn R."/>
            <person name="Kale V."/>
            <person name="Holt S."/>
            <person name="Cochrane G."/>
            <person name="Meng A."/>
            <person name="Brown T."/>
            <person name="Cohen L."/>
        </authorList>
    </citation>
    <scope>NUCLEOTIDE SEQUENCE</scope>
    <source>
        <strain evidence="4">CCMP3107</strain>
    </source>
</reference>
<sequence length="269" mass="30192">MASNLSNLQIILLFVTALSAVEGFRSNFKPHQFPVRSSKAANKCGDILSMGVSLGSSSSEPFRPSQSRSTFDSNSKWISQRAHGKPLDLPLLTLEEQKLLANGERVERQTREGKTGTGFACVDVKASQNTIWSVLLDFQRYPDYIDTVRGAKVFEEQSQTTKAEFLISRFNFPVRTVLTYEEENSLLKFCLDPEGKVPAGVFKFATGYWFLEESPSDPELTRVWLKGDLKVSRTIPGCVVDYGAKRALPRASSWLKPTLEQEERIRSNI</sequence>
<feature type="domain" description="Coenzyme Q-binding protein COQ10 START" evidence="3">
    <location>
        <begin position="124"/>
        <end position="223"/>
    </location>
</feature>
<feature type="signal peptide" evidence="2">
    <location>
        <begin position="1"/>
        <end position="23"/>
    </location>
</feature>
<dbReference type="Gene3D" id="3.30.530.20">
    <property type="match status" value="1"/>
</dbReference>
<evidence type="ECO:0000256" key="2">
    <source>
        <dbReference type="SAM" id="SignalP"/>
    </source>
</evidence>
<protein>
    <recommendedName>
        <fullName evidence="3">Coenzyme Q-binding protein COQ10 START domain-containing protein</fullName>
    </recommendedName>
</protein>
<keyword evidence="2" id="KW-0732">Signal</keyword>
<dbReference type="Pfam" id="PF03364">
    <property type="entry name" value="Polyketide_cyc"/>
    <property type="match status" value="1"/>
</dbReference>
<proteinExistence type="predicted"/>
<organism evidence="4">
    <name type="scientific">Heterosigma akashiwo</name>
    <name type="common">Chromophytic alga</name>
    <name type="synonym">Heterosigma carterae</name>
    <dbReference type="NCBI Taxonomy" id="2829"/>
    <lineage>
        <taxon>Eukaryota</taxon>
        <taxon>Sar</taxon>
        <taxon>Stramenopiles</taxon>
        <taxon>Ochrophyta</taxon>
        <taxon>Raphidophyceae</taxon>
        <taxon>Chattonellales</taxon>
        <taxon>Chattonellaceae</taxon>
        <taxon>Heterosigma</taxon>
    </lineage>
</organism>
<evidence type="ECO:0000259" key="3">
    <source>
        <dbReference type="Pfam" id="PF03364"/>
    </source>
</evidence>
<evidence type="ECO:0000313" key="4">
    <source>
        <dbReference type="EMBL" id="CAE0623572.1"/>
    </source>
</evidence>
<feature type="compositionally biased region" description="Low complexity" evidence="1">
    <location>
        <begin position="54"/>
        <end position="69"/>
    </location>
</feature>
<feature type="region of interest" description="Disordered" evidence="1">
    <location>
        <begin position="54"/>
        <end position="74"/>
    </location>
</feature>
<evidence type="ECO:0000256" key="1">
    <source>
        <dbReference type="SAM" id="MobiDB-lite"/>
    </source>
</evidence>
<dbReference type="SUPFAM" id="SSF55961">
    <property type="entry name" value="Bet v1-like"/>
    <property type="match status" value="1"/>
</dbReference>
<dbReference type="EMBL" id="HBIU01005795">
    <property type="protein sequence ID" value="CAE0623572.1"/>
    <property type="molecule type" value="Transcribed_RNA"/>
</dbReference>
<gene>
    <name evidence="4" type="ORF">HAKA00212_LOCUS2238</name>
</gene>
<accession>A0A6V1NKI5</accession>
<dbReference type="AlphaFoldDB" id="A0A6V1NKI5"/>
<dbReference type="InterPro" id="IPR023393">
    <property type="entry name" value="START-like_dom_sf"/>
</dbReference>
<name>A0A6V1NKI5_HETAK</name>